<evidence type="ECO:0000313" key="1">
    <source>
        <dbReference type="EMBL" id="KAJ0399282.1"/>
    </source>
</evidence>
<evidence type="ECO:0000313" key="2">
    <source>
        <dbReference type="Proteomes" id="UP001209570"/>
    </source>
</evidence>
<sequence>MNNLMMFSLKRRVESFSSDDSFDVLSMDDFDVAAAGDDVAADADAEWEDVAVPEPIVMDDDGVPEAPMDHDEYASLSDDEGEDAVVNCDSTRRISPREALRDFYLMKAKESEEQSKKYRADAWTEELLWRPPVIAPLRALERYPLEVVERVLRDENARKAKLALRAFYAQRSIEKERRASLNRANEAILRQSQRGLSCNQELSPWDAALARPLDTAS</sequence>
<keyword evidence="2" id="KW-1185">Reference proteome</keyword>
<organism evidence="1 2">
    <name type="scientific">Pythium insidiosum</name>
    <name type="common">Pythiosis disease agent</name>
    <dbReference type="NCBI Taxonomy" id="114742"/>
    <lineage>
        <taxon>Eukaryota</taxon>
        <taxon>Sar</taxon>
        <taxon>Stramenopiles</taxon>
        <taxon>Oomycota</taxon>
        <taxon>Peronosporomycetes</taxon>
        <taxon>Pythiales</taxon>
        <taxon>Pythiaceae</taxon>
        <taxon>Pythium</taxon>
    </lineage>
</organism>
<gene>
    <name evidence="1" type="ORF">P43SY_001866</name>
</gene>
<name>A0AAD5Q7V5_PYTIN</name>
<protein>
    <submittedName>
        <fullName evidence="1">Uncharacterized protein</fullName>
    </submittedName>
</protein>
<dbReference type="Proteomes" id="UP001209570">
    <property type="component" value="Unassembled WGS sequence"/>
</dbReference>
<dbReference type="EMBL" id="JAKCXM010000188">
    <property type="protein sequence ID" value="KAJ0399282.1"/>
    <property type="molecule type" value="Genomic_DNA"/>
</dbReference>
<comment type="caution">
    <text evidence="1">The sequence shown here is derived from an EMBL/GenBank/DDBJ whole genome shotgun (WGS) entry which is preliminary data.</text>
</comment>
<proteinExistence type="predicted"/>
<accession>A0AAD5Q7V5</accession>
<dbReference type="AlphaFoldDB" id="A0AAD5Q7V5"/>
<reference evidence="1" key="1">
    <citation type="submission" date="2021-12" db="EMBL/GenBank/DDBJ databases">
        <title>Prjna785345.</title>
        <authorList>
            <person name="Rujirawat T."/>
            <person name="Krajaejun T."/>
        </authorList>
    </citation>
    <scope>NUCLEOTIDE SEQUENCE</scope>
    <source>
        <strain evidence="1">Pi057C3</strain>
    </source>
</reference>